<sequence length="264" mass="29664">MATEATRTVFVTVTAYSSATSIPTLSPAQERKLKTSLSIAQWTAISVFTAYGLFTICLFSIWLRRRIKRRHEQPIMYSLMPEAAQSRGSFLIPNKGRVRRGTGASSYSVVSMEEQQRRTRSMFYEGPGTPVEEQDYSPPPTPPTPEYRSPRPTMSRPRANSKPHSLRYNHRYTSSQTNLIPLQITPPDSPPVPSLPSVPPSRFAQPPKILLDVSAERAITGRRRSSSQSRYYVPDTPPESMPAVPTITHQPKGSRGEEWQHVPL</sequence>
<feature type="region of interest" description="Disordered" evidence="1">
    <location>
        <begin position="182"/>
        <end position="264"/>
    </location>
</feature>
<evidence type="ECO:0000313" key="3">
    <source>
        <dbReference type="EMBL" id="KAF2430542.1"/>
    </source>
</evidence>
<reference evidence="3" key="1">
    <citation type="journal article" date="2020" name="Stud. Mycol.">
        <title>101 Dothideomycetes genomes: a test case for predicting lifestyles and emergence of pathogens.</title>
        <authorList>
            <person name="Haridas S."/>
            <person name="Albert R."/>
            <person name="Binder M."/>
            <person name="Bloem J."/>
            <person name="Labutti K."/>
            <person name="Salamov A."/>
            <person name="Andreopoulos B."/>
            <person name="Baker S."/>
            <person name="Barry K."/>
            <person name="Bills G."/>
            <person name="Bluhm B."/>
            <person name="Cannon C."/>
            <person name="Castanera R."/>
            <person name="Culley D."/>
            <person name="Daum C."/>
            <person name="Ezra D."/>
            <person name="Gonzalez J."/>
            <person name="Henrissat B."/>
            <person name="Kuo A."/>
            <person name="Liang C."/>
            <person name="Lipzen A."/>
            <person name="Lutzoni F."/>
            <person name="Magnuson J."/>
            <person name="Mondo S."/>
            <person name="Nolan M."/>
            <person name="Ohm R."/>
            <person name="Pangilinan J."/>
            <person name="Park H.-J."/>
            <person name="Ramirez L."/>
            <person name="Alfaro M."/>
            <person name="Sun H."/>
            <person name="Tritt A."/>
            <person name="Yoshinaga Y."/>
            <person name="Zwiers L.-H."/>
            <person name="Turgeon B."/>
            <person name="Goodwin S."/>
            <person name="Spatafora J."/>
            <person name="Crous P."/>
            <person name="Grigoriev I."/>
        </authorList>
    </citation>
    <scope>NUCLEOTIDE SEQUENCE</scope>
    <source>
        <strain evidence="3">CBS 130266</strain>
    </source>
</reference>
<dbReference type="AlphaFoldDB" id="A0A9P4NRW8"/>
<feature type="compositionally biased region" description="Basic and acidic residues" evidence="1">
    <location>
        <begin position="254"/>
        <end position="264"/>
    </location>
</feature>
<evidence type="ECO:0000256" key="1">
    <source>
        <dbReference type="SAM" id="MobiDB-lite"/>
    </source>
</evidence>
<feature type="region of interest" description="Disordered" evidence="1">
    <location>
        <begin position="123"/>
        <end position="167"/>
    </location>
</feature>
<evidence type="ECO:0000313" key="4">
    <source>
        <dbReference type="Proteomes" id="UP000800235"/>
    </source>
</evidence>
<accession>A0A9P4NRW8</accession>
<dbReference type="Proteomes" id="UP000800235">
    <property type="component" value="Unassembled WGS sequence"/>
</dbReference>
<dbReference type="EMBL" id="MU007038">
    <property type="protein sequence ID" value="KAF2430542.1"/>
    <property type="molecule type" value="Genomic_DNA"/>
</dbReference>
<keyword evidence="2" id="KW-0812">Transmembrane</keyword>
<keyword evidence="2" id="KW-0472">Membrane</keyword>
<evidence type="ECO:0000256" key="2">
    <source>
        <dbReference type="SAM" id="Phobius"/>
    </source>
</evidence>
<feature type="transmembrane region" description="Helical" evidence="2">
    <location>
        <begin position="39"/>
        <end position="63"/>
    </location>
</feature>
<keyword evidence="2" id="KW-1133">Transmembrane helix</keyword>
<comment type="caution">
    <text evidence="3">The sequence shown here is derived from an EMBL/GenBank/DDBJ whole genome shotgun (WGS) entry which is preliminary data.</text>
</comment>
<name>A0A9P4NRW8_9PEZI</name>
<feature type="compositionally biased region" description="Pro residues" evidence="1">
    <location>
        <begin position="187"/>
        <end position="199"/>
    </location>
</feature>
<proteinExistence type="predicted"/>
<organism evidence="3 4">
    <name type="scientific">Tothia fuscella</name>
    <dbReference type="NCBI Taxonomy" id="1048955"/>
    <lineage>
        <taxon>Eukaryota</taxon>
        <taxon>Fungi</taxon>
        <taxon>Dikarya</taxon>
        <taxon>Ascomycota</taxon>
        <taxon>Pezizomycotina</taxon>
        <taxon>Dothideomycetes</taxon>
        <taxon>Pleosporomycetidae</taxon>
        <taxon>Venturiales</taxon>
        <taxon>Cylindrosympodiaceae</taxon>
        <taxon>Tothia</taxon>
    </lineage>
</organism>
<gene>
    <name evidence="3" type="ORF">EJ08DRAFT_660741</name>
</gene>
<keyword evidence="4" id="KW-1185">Reference proteome</keyword>
<protein>
    <submittedName>
        <fullName evidence="3">Uncharacterized protein</fullName>
    </submittedName>
</protein>